<dbReference type="EMBL" id="QLLR01000037">
    <property type="protein sequence ID" value="RAJ22586.1"/>
    <property type="molecule type" value="Genomic_DNA"/>
</dbReference>
<dbReference type="Proteomes" id="UP000249754">
    <property type="component" value="Unassembled WGS sequence"/>
</dbReference>
<evidence type="ECO:0000313" key="2">
    <source>
        <dbReference type="EMBL" id="RAJ22586.1"/>
    </source>
</evidence>
<dbReference type="InterPro" id="IPR036397">
    <property type="entry name" value="RNaseH_sf"/>
</dbReference>
<organism evidence="2 3">
    <name type="scientific">Pedobacter cryoconitis</name>
    <dbReference type="NCBI Taxonomy" id="188932"/>
    <lineage>
        <taxon>Bacteria</taxon>
        <taxon>Pseudomonadati</taxon>
        <taxon>Bacteroidota</taxon>
        <taxon>Sphingobacteriia</taxon>
        <taxon>Sphingobacteriales</taxon>
        <taxon>Sphingobacteriaceae</taxon>
        <taxon>Pedobacter</taxon>
    </lineage>
</organism>
<gene>
    <name evidence="2" type="ORF">LY11_04726</name>
</gene>
<accession>A0A327S0E8</accession>
<dbReference type="Pfam" id="PF13683">
    <property type="entry name" value="rve_3"/>
    <property type="match status" value="1"/>
</dbReference>
<evidence type="ECO:0000313" key="3">
    <source>
        <dbReference type="Proteomes" id="UP000249754"/>
    </source>
</evidence>
<dbReference type="NCBIfam" id="NF033516">
    <property type="entry name" value="transpos_IS3"/>
    <property type="match status" value="1"/>
</dbReference>
<dbReference type="PROSITE" id="PS50994">
    <property type="entry name" value="INTEGRASE"/>
    <property type="match status" value="1"/>
</dbReference>
<dbReference type="PANTHER" id="PTHR47515:SF2">
    <property type="entry name" value="INTEGRASE CORE DOMAIN PROTEIN"/>
    <property type="match status" value="1"/>
</dbReference>
<dbReference type="AlphaFoldDB" id="A0A327S0E8"/>
<dbReference type="RefSeq" id="WP_211321642.1">
    <property type="nucleotide sequence ID" value="NZ_QLLR01000037.1"/>
</dbReference>
<dbReference type="GO" id="GO:0003676">
    <property type="term" value="F:nucleic acid binding"/>
    <property type="evidence" value="ECO:0007669"/>
    <property type="project" value="InterPro"/>
</dbReference>
<evidence type="ECO:0000259" key="1">
    <source>
        <dbReference type="PROSITE" id="PS50994"/>
    </source>
</evidence>
<protein>
    <submittedName>
        <fullName evidence="2">Putative transposase</fullName>
    </submittedName>
</protein>
<dbReference type="InterPro" id="IPR048020">
    <property type="entry name" value="Transpos_IS3"/>
</dbReference>
<comment type="caution">
    <text evidence="2">The sequence shown here is derived from an EMBL/GenBank/DDBJ whole genome shotgun (WGS) entry which is preliminary data.</text>
</comment>
<dbReference type="GO" id="GO:0015074">
    <property type="term" value="P:DNA integration"/>
    <property type="evidence" value="ECO:0007669"/>
    <property type="project" value="InterPro"/>
</dbReference>
<dbReference type="SUPFAM" id="SSF53098">
    <property type="entry name" value="Ribonuclease H-like"/>
    <property type="match status" value="1"/>
</dbReference>
<reference evidence="2 3" key="1">
    <citation type="submission" date="2018-06" db="EMBL/GenBank/DDBJ databases">
        <title>Genomic Encyclopedia of Archaeal and Bacterial Type Strains, Phase II (KMG-II): from individual species to whole genera.</title>
        <authorList>
            <person name="Goeker M."/>
        </authorList>
    </citation>
    <scope>NUCLEOTIDE SEQUENCE [LARGE SCALE GENOMIC DNA]</scope>
    <source>
        <strain evidence="2 3">DSM 14825</strain>
    </source>
</reference>
<dbReference type="Gene3D" id="3.30.420.10">
    <property type="entry name" value="Ribonuclease H-like superfamily/Ribonuclease H"/>
    <property type="match status" value="1"/>
</dbReference>
<dbReference type="InterPro" id="IPR001584">
    <property type="entry name" value="Integrase_cat-core"/>
</dbReference>
<dbReference type="PANTHER" id="PTHR47515">
    <property type="entry name" value="LOW CALCIUM RESPONSE LOCUS PROTEIN T"/>
    <property type="match status" value="1"/>
</dbReference>
<dbReference type="InterPro" id="IPR012337">
    <property type="entry name" value="RNaseH-like_sf"/>
</dbReference>
<sequence length="276" mass="32494">MVAYVVEHHQISISRACRVASLPKSMYDYKSRKDDSETITKLQELAGIYPTEGQDLYYGRIRTQGYQWNYKRVRRVYLLLGLNRRKKGRKRLPERVKNPLQRPSAPLEMWSIDFMSDVLTNGRKFRTLNVIDDYNRQAIAIEVAHSLPAMRVTGLLDRIIREQGKPKSIRTDNGPEFISKEFTMWCKGNEIEIRYTQPGRPMQNGYIERFNRSFRESILDAYLFEDIMQVQILAEEWVTDYNSKRPHEALDGKTPLQYRAQWSLNMESAPTELTPY</sequence>
<proteinExistence type="predicted"/>
<name>A0A327S0E8_9SPHI</name>
<feature type="domain" description="Integrase catalytic" evidence="1">
    <location>
        <begin position="102"/>
        <end position="263"/>
    </location>
</feature>